<dbReference type="Proteomes" id="UP000521872">
    <property type="component" value="Unassembled WGS sequence"/>
</dbReference>
<dbReference type="EMBL" id="JAACJL010000006">
    <property type="protein sequence ID" value="KAF4621631.1"/>
    <property type="molecule type" value="Genomic_DNA"/>
</dbReference>
<name>A0A8H4R2L7_9AGAR</name>
<keyword evidence="1" id="KW-0175">Coiled coil</keyword>
<evidence type="ECO:0000256" key="2">
    <source>
        <dbReference type="SAM" id="MobiDB-lite"/>
    </source>
</evidence>
<gene>
    <name evidence="3" type="ORF">D9613_012591</name>
</gene>
<proteinExistence type="predicted"/>
<keyword evidence="4" id="KW-1185">Reference proteome</keyword>
<feature type="region of interest" description="Disordered" evidence="2">
    <location>
        <begin position="169"/>
        <end position="239"/>
    </location>
</feature>
<sequence>MSSAWREERIDLKLQVRYQGLKATQYFSKYTADSEAVFREDLTALKLPLPKSSNITFVSYGCVECVWPGTNRTTILYRNITLKTSPSDPEQQHAYRQLLNQLSIVKLAVKEIPSEMNASFPAPPRFPLKKYQGPESSSNPYNPAGPSVRGSYSRPAYEADRQEVVIAPPPAQVASSSKDPHKAPPALDKTRPIQQGPWGRLPEPAQRSRVDKEATSSTSGYAQHAPLPPKRVPSSNTNQFGGATVTGLHPRFDVEMGDDDVVIIPPPTQRSQAGLDKEPPPDGTQLVQQFLKNLTKPPTTTSSPTTSKETAVKVKQEVIEISLEESMARERQRIEAAQRAAEVQRLTREYWDVKRVITGAVARETTILSELKALGSTWMPEPTILAEQASEDMKQRITQLEEELEVERTLRRSDSDAKDRFSELEAQLLQERRLREEAENAIDDVRRECRAPFVVPSLLAAFLDVSKLTTRAMMPAES</sequence>
<protein>
    <submittedName>
        <fullName evidence="3">Uncharacterized protein</fullName>
    </submittedName>
</protein>
<evidence type="ECO:0000313" key="4">
    <source>
        <dbReference type="Proteomes" id="UP000521872"/>
    </source>
</evidence>
<feature type="region of interest" description="Disordered" evidence="2">
    <location>
        <begin position="119"/>
        <end position="153"/>
    </location>
</feature>
<evidence type="ECO:0000256" key="1">
    <source>
        <dbReference type="SAM" id="Coils"/>
    </source>
</evidence>
<reference evidence="3 4" key="1">
    <citation type="submission" date="2019-12" db="EMBL/GenBank/DDBJ databases">
        <authorList>
            <person name="Floudas D."/>
            <person name="Bentzer J."/>
            <person name="Ahren D."/>
            <person name="Johansson T."/>
            <person name="Persson P."/>
            <person name="Tunlid A."/>
        </authorList>
    </citation>
    <scope>NUCLEOTIDE SEQUENCE [LARGE SCALE GENOMIC DNA]</scope>
    <source>
        <strain evidence="3 4">CBS 102.39</strain>
    </source>
</reference>
<feature type="coiled-coil region" evidence="1">
    <location>
        <begin position="383"/>
        <end position="448"/>
    </location>
</feature>
<evidence type="ECO:0000313" key="3">
    <source>
        <dbReference type="EMBL" id="KAF4621631.1"/>
    </source>
</evidence>
<comment type="caution">
    <text evidence="3">The sequence shown here is derived from an EMBL/GenBank/DDBJ whole genome shotgun (WGS) entry which is preliminary data.</text>
</comment>
<organism evidence="3 4">
    <name type="scientific">Agrocybe pediades</name>
    <dbReference type="NCBI Taxonomy" id="84607"/>
    <lineage>
        <taxon>Eukaryota</taxon>
        <taxon>Fungi</taxon>
        <taxon>Dikarya</taxon>
        <taxon>Basidiomycota</taxon>
        <taxon>Agaricomycotina</taxon>
        <taxon>Agaricomycetes</taxon>
        <taxon>Agaricomycetidae</taxon>
        <taxon>Agaricales</taxon>
        <taxon>Agaricineae</taxon>
        <taxon>Strophariaceae</taxon>
        <taxon>Agrocybe</taxon>
    </lineage>
</organism>
<accession>A0A8H4R2L7</accession>
<dbReference type="AlphaFoldDB" id="A0A8H4R2L7"/>